<feature type="region of interest" description="Disordered" evidence="9">
    <location>
        <begin position="789"/>
        <end position="822"/>
    </location>
</feature>
<sequence>MTSLNGRHAEKTLDMPKPSAPRVHVQRSVSRDTIAIHFSVSGEEEEEEEEEFRGRLEEALDGQGVVTGLEAKEDLYLEPGGGHDPAGRGAQLTLADGLSVSPAVLPVSENTVKLLEPPAPAAQVFGTVPLALSPGSSSSGLLASSPSVSSLSEQKTSSSSPLSSPSRSPILSSSASSSTLSSAKPFLSLVKSLSTEVEPKESPHPPRHRHLMKTLVKSLSTDTSRQESDAVSYRPPDSKLNLHLFKQFTQPRNTGGDSKTAPSSPLTSPSDTRSFFKVPEMEAKIEDTKRRLSEVIYDPFQLFSKIIGEESGSHRPKALSSSASELSNLSSLNGHLESNNNYSIKEEECDSEGEGVGSDPGVPRSDHAQSSEEPAREAEPRSSQGSGQKEGGPKTGSLVLEKCSLSALASKEDEEFCELYTEDFDLEPEGESKAEKLLEGPLKPEGLADDGLALDSDHEVDSAAQRLELPVKTLGFFVLCVYAYLILPLPHYVSGLFLGVGLGFMTAVCLIWFFTPPSAHKHHRLHKHLQHWSPRSLDIKEPEILKGWMNEIYNYDPETYHATLTHSVFVRLEGGTLRLSKPNKNISRRASYNETKPEVTYISQKIYDLSDSKVYLVPKSLARKRIWNKKYPICIELGQQDDFMSKAQTDKETSEEKPPPDRELGGEDPKKPPHPPEGTRSGHRDQILYLFGRTGREKEEWFRRFILASKLKSETKKPPPGVSGSKPGILPSHSRHSSPSGHLTHSRSSSKGSADELVAQPKQKELVGGVRQKMLLDYSVYMARCVPQENRSPQRSPVLSAESSPTTGKKLPEAPPSEEEEQEAWVNALLGRMFWDFLGEKYWSDLVSKKIQMKLSKIKLPYFMNELTLTELDMGVAVPKILQAFKPYVDHQGLWIDLEMSYNGSFLMTLETKMNLTKLGKEPLVEALKVGEIGKEGCRPRAFCLADSDEESSSAGSSDEDDAPEPSAGDKPLLPGAEGYVGGHRTSKIMRFVDKITKSKYFQKATETEFIKKKIEEVSNTPLLLTVEVQECRGTLAVNIPPPATDRIWYGFRKPPYIELKARPKLGEREVTLVHVTDWIEKKLEQEFQKVFVMPNMDDVYIPIMHSAMDPRSTSSLLREPPVEAADQP</sequence>
<keyword evidence="8 10" id="KW-0472">Membrane</keyword>
<feature type="compositionally biased region" description="Acidic residues" evidence="9">
    <location>
        <begin position="949"/>
        <end position="964"/>
    </location>
</feature>
<evidence type="ECO:0000256" key="10">
    <source>
        <dbReference type="SAM" id="Phobius"/>
    </source>
</evidence>
<evidence type="ECO:0000313" key="13">
    <source>
        <dbReference type="Proteomes" id="UP001176941"/>
    </source>
</evidence>
<comment type="subcellular location">
    <subcellularLocation>
        <location evidence="1">Endoplasmic reticulum membrane</location>
    </subcellularLocation>
</comment>
<feature type="region of interest" description="Disordered" evidence="9">
    <location>
        <begin position="949"/>
        <end position="982"/>
    </location>
</feature>
<evidence type="ECO:0000256" key="5">
    <source>
        <dbReference type="ARBA" id="ARBA00022989"/>
    </source>
</evidence>
<gene>
    <name evidence="12" type="ORF">MRATA1EN1_LOCUS12555</name>
</gene>
<dbReference type="Proteomes" id="UP001176941">
    <property type="component" value="Chromosome 21"/>
</dbReference>
<proteinExistence type="predicted"/>
<feature type="region of interest" description="Disordered" evidence="9">
    <location>
        <begin position="1"/>
        <end position="28"/>
    </location>
</feature>
<evidence type="ECO:0000256" key="8">
    <source>
        <dbReference type="ARBA" id="ARBA00023136"/>
    </source>
</evidence>
<evidence type="ECO:0000256" key="7">
    <source>
        <dbReference type="ARBA" id="ARBA00023121"/>
    </source>
</evidence>
<feature type="compositionally biased region" description="Basic and acidic residues" evidence="9">
    <location>
        <begin position="648"/>
        <end position="671"/>
    </location>
</feature>
<evidence type="ECO:0000256" key="1">
    <source>
        <dbReference type="ARBA" id="ARBA00004586"/>
    </source>
</evidence>
<feature type="region of interest" description="Disordered" evidence="9">
    <location>
        <begin position="346"/>
        <end position="396"/>
    </location>
</feature>
<dbReference type="PANTHER" id="PTHR13466">
    <property type="entry name" value="TEX2 PROTEIN-RELATED"/>
    <property type="match status" value="1"/>
</dbReference>
<evidence type="ECO:0000313" key="12">
    <source>
        <dbReference type="EMBL" id="CAI9163593.1"/>
    </source>
</evidence>
<feature type="transmembrane region" description="Helical" evidence="10">
    <location>
        <begin position="469"/>
        <end position="487"/>
    </location>
</feature>
<feature type="compositionally biased region" description="Polar residues" evidence="9">
    <location>
        <begin position="789"/>
        <end position="807"/>
    </location>
</feature>
<feature type="domain" description="SMP-LTD" evidence="11">
    <location>
        <begin position="818"/>
        <end position="1103"/>
    </location>
</feature>
<organism evidence="12 13">
    <name type="scientific">Rangifer tarandus platyrhynchus</name>
    <name type="common">Svalbard reindeer</name>
    <dbReference type="NCBI Taxonomy" id="3082113"/>
    <lineage>
        <taxon>Eukaryota</taxon>
        <taxon>Metazoa</taxon>
        <taxon>Chordata</taxon>
        <taxon>Craniata</taxon>
        <taxon>Vertebrata</taxon>
        <taxon>Euteleostomi</taxon>
        <taxon>Mammalia</taxon>
        <taxon>Eutheria</taxon>
        <taxon>Laurasiatheria</taxon>
        <taxon>Artiodactyla</taxon>
        <taxon>Ruminantia</taxon>
        <taxon>Pecora</taxon>
        <taxon>Cervidae</taxon>
        <taxon>Odocoileinae</taxon>
        <taxon>Rangifer</taxon>
    </lineage>
</organism>
<dbReference type="CDD" id="cd21675">
    <property type="entry name" value="SMP_TEX2"/>
    <property type="match status" value="1"/>
</dbReference>
<dbReference type="EMBL" id="OX459957">
    <property type="protein sequence ID" value="CAI9163593.1"/>
    <property type="molecule type" value="Genomic_DNA"/>
</dbReference>
<feature type="region of interest" description="Disordered" evidence="9">
    <location>
        <begin position="713"/>
        <end position="762"/>
    </location>
</feature>
<feature type="compositionally biased region" description="Basic and acidic residues" evidence="9">
    <location>
        <begin position="364"/>
        <end position="380"/>
    </location>
</feature>
<keyword evidence="4" id="KW-0256">Endoplasmic reticulum</keyword>
<keyword evidence="2" id="KW-0813">Transport</keyword>
<evidence type="ECO:0000256" key="6">
    <source>
        <dbReference type="ARBA" id="ARBA00023055"/>
    </source>
</evidence>
<keyword evidence="6" id="KW-0445">Lipid transport</keyword>
<feature type="transmembrane region" description="Helical" evidence="10">
    <location>
        <begin position="494"/>
        <end position="514"/>
    </location>
</feature>
<feature type="compositionally biased region" description="Polar residues" evidence="9">
    <location>
        <begin position="741"/>
        <end position="752"/>
    </location>
</feature>
<protein>
    <recommendedName>
        <fullName evidence="11">SMP-LTD domain-containing protein</fullName>
    </recommendedName>
</protein>
<keyword evidence="13" id="KW-1185">Reference proteome</keyword>
<keyword evidence="7" id="KW-0446">Lipid-binding</keyword>
<accession>A0ABN8YT45</accession>
<feature type="compositionally biased region" description="Polar residues" evidence="9">
    <location>
        <begin position="247"/>
        <end position="273"/>
    </location>
</feature>
<keyword evidence="3 10" id="KW-0812">Transmembrane</keyword>
<dbReference type="PANTHER" id="PTHR13466:SF2">
    <property type="entry name" value="TESTIS-EXPRESSED PROTEIN 2"/>
    <property type="match status" value="1"/>
</dbReference>
<evidence type="ECO:0000256" key="3">
    <source>
        <dbReference type="ARBA" id="ARBA00022692"/>
    </source>
</evidence>
<dbReference type="PROSITE" id="PS51847">
    <property type="entry name" value="SMP"/>
    <property type="match status" value="1"/>
</dbReference>
<evidence type="ECO:0000256" key="4">
    <source>
        <dbReference type="ARBA" id="ARBA00022824"/>
    </source>
</evidence>
<evidence type="ECO:0000256" key="9">
    <source>
        <dbReference type="SAM" id="MobiDB-lite"/>
    </source>
</evidence>
<feature type="compositionally biased region" description="Low complexity" evidence="9">
    <location>
        <begin position="134"/>
        <end position="188"/>
    </location>
</feature>
<evidence type="ECO:0000259" key="11">
    <source>
        <dbReference type="PROSITE" id="PS51847"/>
    </source>
</evidence>
<feature type="region of interest" description="Disordered" evidence="9">
    <location>
        <begin position="134"/>
        <end position="278"/>
    </location>
</feature>
<feature type="compositionally biased region" description="Low complexity" evidence="9">
    <location>
        <begin position="722"/>
        <end position="740"/>
    </location>
</feature>
<reference evidence="12" key="1">
    <citation type="submission" date="2023-04" db="EMBL/GenBank/DDBJ databases">
        <authorList>
            <consortium name="ELIXIR-Norway"/>
        </authorList>
    </citation>
    <scope>NUCLEOTIDE SEQUENCE [LARGE SCALE GENOMIC DNA]</scope>
</reference>
<dbReference type="InterPro" id="IPR031468">
    <property type="entry name" value="SMP_LBD"/>
</dbReference>
<keyword evidence="5 10" id="KW-1133">Transmembrane helix</keyword>
<evidence type="ECO:0000256" key="2">
    <source>
        <dbReference type="ARBA" id="ARBA00022448"/>
    </source>
</evidence>
<feature type="region of interest" description="Disordered" evidence="9">
    <location>
        <begin position="646"/>
        <end position="686"/>
    </location>
</feature>
<name>A0ABN8YT45_RANTA</name>